<keyword evidence="1" id="KW-0472">Membrane</keyword>
<evidence type="ECO:0008006" key="3">
    <source>
        <dbReference type="Google" id="ProtNLM"/>
    </source>
</evidence>
<feature type="transmembrane region" description="Helical" evidence="1">
    <location>
        <begin position="35"/>
        <end position="53"/>
    </location>
</feature>
<protein>
    <recommendedName>
        <fullName evidence="3">DUF1056 domain-containing protein</fullName>
    </recommendedName>
</protein>
<feature type="transmembrane region" description="Helical" evidence="1">
    <location>
        <begin position="12"/>
        <end position="29"/>
    </location>
</feature>
<evidence type="ECO:0000256" key="1">
    <source>
        <dbReference type="SAM" id="Phobius"/>
    </source>
</evidence>
<gene>
    <name evidence="2" type="ORF">SY111_16520</name>
</gene>
<dbReference type="AlphaFoldDB" id="A0A6F9XV23"/>
<dbReference type="Pfam" id="PF06341">
    <property type="entry name" value="DUF1056"/>
    <property type="match status" value="1"/>
</dbReference>
<name>A0A6F9XV23_9LACO</name>
<dbReference type="InterPro" id="IPR009406">
    <property type="entry name" value="DUF1056"/>
</dbReference>
<organism evidence="2">
    <name type="scientific">Ligilactobacillus agilis</name>
    <dbReference type="NCBI Taxonomy" id="1601"/>
    <lineage>
        <taxon>Bacteria</taxon>
        <taxon>Bacillati</taxon>
        <taxon>Bacillota</taxon>
        <taxon>Bacilli</taxon>
        <taxon>Lactobacillales</taxon>
        <taxon>Lactobacillaceae</taxon>
        <taxon>Ligilactobacillus</taxon>
    </lineage>
</organism>
<dbReference type="Proteomes" id="UP000494178">
    <property type="component" value="Unassembled WGS sequence"/>
</dbReference>
<keyword evidence="1" id="KW-1133">Transmembrane helix</keyword>
<evidence type="ECO:0000313" key="2">
    <source>
        <dbReference type="EMBL" id="GET09028.1"/>
    </source>
</evidence>
<keyword evidence="1" id="KW-0812">Transmembrane</keyword>
<accession>A0A6F9XV23</accession>
<reference evidence="2" key="1">
    <citation type="submission" date="2019-10" db="EMBL/GenBank/DDBJ databases">
        <title>Lactobacillus agilis SY111 Whole Genome Sequencing Project.</title>
        <authorList>
            <person name="Suzuki S."/>
            <person name="Endo A."/>
            <person name="Maeno S."/>
            <person name="Shiwa Y."/>
            <person name="Matsutani M."/>
            <person name="Kajikawa A."/>
        </authorList>
    </citation>
    <scope>NUCLEOTIDE SEQUENCE</scope>
    <source>
        <strain evidence="2">SY111</strain>
    </source>
</reference>
<sequence length="60" mass="6737">MVLKFLWQVFDLLCYVAALAFFIFGFFRINVTAGIFALGFGLLILGFLSELVAQKQGRSD</sequence>
<proteinExistence type="predicted"/>
<comment type="caution">
    <text evidence="2">The sequence shown here is derived from an EMBL/GenBank/DDBJ whole genome shotgun (WGS) entry which is preliminary data.</text>
</comment>
<dbReference type="EMBL" id="BLAN01000109">
    <property type="protein sequence ID" value="GET09028.1"/>
    <property type="molecule type" value="Genomic_DNA"/>
</dbReference>
<dbReference type="RefSeq" id="WP_172586323.1">
    <property type="nucleotide sequence ID" value="NZ_BLAN01000109.1"/>
</dbReference>